<comment type="caution">
    <text evidence="2">The sequence shown here is derived from an EMBL/GenBank/DDBJ whole genome shotgun (WGS) entry which is preliminary data.</text>
</comment>
<evidence type="ECO:0000259" key="1">
    <source>
        <dbReference type="Pfam" id="PF09084"/>
    </source>
</evidence>
<keyword evidence="3" id="KW-1185">Reference proteome</keyword>
<sequence>MTETPLPRPGGNAGARPFGLAQAGRLTRRQGFGLLAAATLLPARRAWAAEPVRIGWLRAPNDLTTGRARGTLENALRAQGIPVQWAGPFPAAAPALEALNAGSIDITAGSSTACITALAANIPLQIFAVQKIAPAGEGILVKYDSPLQSLADLVSRTVAVNRGGTGEYLLMRGLARNGIDPANVRRVYLSPGDSGAAFQKGSVDAWASWDPFITIAKYQYGARVLADGAQIGSDNAVTLMASRRFADSRRAALETVFAAVTADNAWAMTEPAEAGRIWAEAMSLPVEMAGDLGANNAVPTRAVSDAEVARIGQIADWYAQARIVPRRPAVEQAMLRLE</sequence>
<proteinExistence type="predicted"/>
<dbReference type="RefSeq" id="WP_379592771.1">
    <property type="nucleotide sequence ID" value="NZ_JBHRTN010000003.1"/>
</dbReference>
<dbReference type="Proteomes" id="UP001595593">
    <property type="component" value="Unassembled WGS sequence"/>
</dbReference>
<dbReference type="InterPro" id="IPR015168">
    <property type="entry name" value="SsuA/THI5"/>
</dbReference>
<protein>
    <submittedName>
        <fullName evidence="2">ABC transporter substrate-binding protein</fullName>
    </submittedName>
</protein>
<dbReference type="Pfam" id="PF09084">
    <property type="entry name" value="NMT1"/>
    <property type="match status" value="1"/>
</dbReference>
<dbReference type="EMBL" id="JBHRTN010000003">
    <property type="protein sequence ID" value="MFC3123668.1"/>
    <property type="molecule type" value="Genomic_DNA"/>
</dbReference>
<accession>A0ABV7FWN5</accession>
<feature type="domain" description="SsuA/THI5-like" evidence="1">
    <location>
        <begin position="79"/>
        <end position="274"/>
    </location>
</feature>
<dbReference type="PANTHER" id="PTHR30024">
    <property type="entry name" value="ALIPHATIC SULFONATES-BINDING PROTEIN-RELATED"/>
    <property type="match status" value="1"/>
</dbReference>
<gene>
    <name evidence="2" type="ORF">ACFOD4_01235</name>
</gene>
<organism evidence="2 3">
    <name type="scientific">Teichococcus globiformis</name>
    <dbReference type="NCBI Taxonomy" id="2307229"/>
    <lineage>
        <taxon>Bacteria</taxon>
        <taxon>Pseudomonadati</taxon>
        <taxon>Pseudomonadota</taxon>
        <taxon>Alphaproteobacteria</taxon>
        <taxon>Acetobacterales</taxon>
        <taxon>Roseomonadaceae</taxon>
        <taxon>Roseomonas</taxon>
    </lineage>
</organism>
<dbReference type="SUPFAM" id="SSF53850">
    <property type="entry name" value="Periplasmic binding protein-like II"/>
    <property type="match status" value="1"/>
</dbReference>
<dbReference type="PANTHER" id="PTHR30024:SF42">
    <property type="entry name" value="ALIPHATIC SULFONATES-BINDING PROTEIN-RELATED"/>
    <property type="match status" value="1"/>
</dbReference>
<evidence type="ECO:0000313" key="3">
    <source>
        <dbReference type="Proteomes" id="UP001595593"/>
    </source>
</evidence>
<reference evidence="3" key="1">
    <citation type="journal article" date="2019" name="Int. J. Syst. Evol. Microbiol.">
        <title>The Global Catalogue of Microorganisms (GCM) 10K type strain sequencing project: providing services to taxonomists for standard genome sequencing and annotation.</title>
        <authorList>
            <consortium name="The Broad Institute Genomics Platform"/>
            <consortium name="The Broad Institute Genome Sequencing Center for Infectious Disease"/>
            <person name="Wu L."/>
            <person name="Ma J."/>
        </authorList>
    </citation>
    <scope>NUCLEOTIDE SEQUENCE [LARGE SCALE GENOMIC DNA]</scope>
    <source>
        <strain evidence="3">KCTC 52094</strain>
    </source>
</reference>
<dbReference type="Gene3D" id="3.40.190.10">
    <property type="entry name" value="Periplasmic binding protein-like II"/>
    <property type="match status" value="2"/>
</dbReference>
<name>A0ABV7FWN5_9PROT</name>
<evidence type="ECO:0000313" key="2">
    <source>
        <dbReference type="EMBL" id="MFC3123668.1"/>
    </source>
</evidence>